<dbReference type="PANTHER" id="PTHR42748:SF30">
    <property type="entry name" value="NMRA-LIKE DOMAIN-CONTAINING PROTEIN"/>
    <property type="match status" value="1"/>
</dbReference>
<evidence type="ECO:0000256" key="1">
    <source>
        <dbReference type="ARBA" id="ARBA00006328"/>
    </source>
</evidence>
<evidence type="ECO:0000313" key="5">
    <source>
        <dbReference type="EMBL" id="KAJ5115665.1"/>
    </source>
</evidence>
<sequence>MSTTILVTGATGLQGGATARHLLARGLRVHALVRTKQSAAAVDLQNRGAVLIEGNFDRPEQLKNACQEATAVFLNVSPSFRGDGAELRQATNVVRAARASGTVTTLVYTSVCAVDQREQFPGWVDGSMSSVMKGYFESKAAIEELVRSAGFMHWTILRPPVFMTNYLLPSVRGYFPELAKSCTLRTAMPTGKRTMLIDPNDIGRLAAAVLAAPTQFSHRALDIGGEALKTEEIAEAISEISGREIAIDQIPRDLAEGLAVSSPQVDAQLWFWQLQDKFEPRELEAEFGINLTTFKGFLAANRELARQTFDQAD</sequence>
<keyword evidence="2" id="KW-0521">NADP</keyword>
<keyword evidence="6" id="KW-1185">Reference proteome</keyword>
<dbReference type="SUPFAM" id="SSF51735">
    <property type="entry name" value="NAD(P)-binding Rossmann-fold domains"/>
    <property type="match status" value="1"/>
</dbReference>
<evidence type="ECO:0000313" key="6">
    <source>
        <dbReference type="Proteomes" id="UP001149165"/>
    </source>
</evidence>
<reference evidence="5" key="2">
    <citation type="journal article" date="2023" name="IMA Fungus">
        <title>Comparative genomic study of the Penicillium genus elucidates a diverse pangenome and 15 lateral gene transfer events.</title>
        <authorList>
            <person name="Petersen C."/>
            <person name="Sorensen T."/>
            <person name="Nielsen M.R."/>
            <person name="Sondergaard T.E."/>
            <person name="Sorensen J.L."/>
            <person name="Fitzpatrick D.A."/>
            <person name="Frisvad J.C."/>
            <person name="Nielsen K.L."/>
        </authorList>
    </citation>
    <scope>NUCLEOTIDE SEQUENCE</scope>
    <source>
        <strain evidence="5">IBT 30069</strain>
    </source>
</reference>
<dbReference type="GO" id="GO:0005634">
    <property type="term" value="C:nucleus"/>
    <property type="evidence" value="ECO:0007669"/>
    <property type="project" value="TreeGrafter"/>
</dbReference>
<dbReference type="Proteomes" id="UP001149165">
    <property type="component" value="Unassembled WGS sequence"/>
</dbReference>
<organism evidence="5 6">
    <name type="scientific">Penicillium angulare</name>
    <dbReference type="NCBI Taxonomy" id="116970"/>
    <lineage>
        <taxon>Eukaryota</taxon>
        <taxon>Fungi</taxon>
        <taxon>Dikarya</taxon>
        <taxon>Ascomycota</taxon>
        <taxon>Pezizomycotina</taxon>
        <taxon>Eurotiomycetes</taxon>
        <taxon>Eurotiomycetidae</taxon>
        <taxon>Eurotiales</taxon>
        <taxon>Aspergillaceae</taxon>
        <taxon>Penicillium</taxon>
    </lineage>
</organism>
<dbReference type="InterPro" id="IPR051164">
    <property type="entry name" value="NmrA-like_oxidored"/>
</dbReference>
<dbReference type="AlphaFoldDB" id="A0A9W9GBL4"/>
<evidence type="ECO:0000256" key="2">
    <source>
        <dbReference type="ARBA" id="ARBA00022857"/>
    </source>
</evidence>
<name>A0A9W9GBL4_9EURO</name>
<comment type="similarity">
    <text evidence="1">Belongs to the NmrA-type oxidoreductase family.</text>
</comment>
<proteinExistence type="inferred from homology"/>
<dbReference type="OrthoDB" id="419598at2759"/>
<reference evidence="5" key="1">
    <citation type="submission" date="2022-11" db="EMBL/GenBank/DDBJ databases">
        <authorList>
            <person name="Petersen C."/>
        </authorList>
    </citation>
    <scope>NUCLEOTIDE SEQUENCE</scope>
    <source>
        <strain evidence="5">IBT 30069</strain>
    </source>
</reference>
<dbReference type="EMBL" id="JAPQKH010000001">
    <property type="protein sequence ID" value="KAJ5115665.1"/>
    <property type="molecule type" value="Genomic_DNA"/>
</dbReference>
<dbReference type="Gene3D" id="3.40.50.720">
    <property type="entry name" value="NAD(P)-binding Rossmann-like Domain"/>
    <property type="match status" value="1"/>
</dbReference>
<dbReference type="InterPro" id="IPR036291">
    <property type="entry name" value="NAD(P)-bd_dom_sf"/>
</dbReference>
<protein>
    <recommendedName>
        <fullName evidence="4">NmrA-like domain-containing protein</fullName>
    </recommendedName>
</protein>
<evidence type="ECO:0000256" key="3">
    <source>
        <dbReference type="ARBA" id="ARBA00023002"/>
    </source>
</evidence>
<accession>A0A9W9GBL4</accession>
<gene>
    <name evidence="5" type="ORF">N7456_000013</name>
</gene>
<feature type="domain" description="NmrA-like" evidence="4">
    <location>
        <begin position="2"/>
        <end position="260"/>
    </location>
</feature>
<dbReference type="PANTHER" id="PTHR42748">
    <property type="entry name" value="NITROGEN METABOLITE REPRESSION PROTEIN NMRA FAMILY MEMBER"/>
    <property type="match status" value="1"/>
</dbReference>
<dbReference type="InterPro" id="IPR008030">
    <property type="entry name" value="NmrA-like"/>
</dbReference>
<dbReference type="GO" id="GO:0016491">
    <property type="term" value="F:oxidoreductase activity"/>
    <property type="evidence" value="ECO:0007669"/>
    <property type="project" value="UniProtKB-KW"/>
</dbReference>
<comment type="caution">
    <text evidence="5">The sequence shown here is derived from an EMBL/GenBank/DDBJ whole genome shotgun (WGS) entry which is preliminary data.</text>
</comment>
<dbReference type="Pfam" id="PF05368">
    <property type="entry name" value="NmrA"/>
    <property type="match status" value="1"/>
</dbReference>
<evidence type="ECO:0000259" key="4">
    <source>
        <dbReference type="Pfam" id="PF05368"/>
    </source>
</evidence>
<keyword evidence="3" id="KW-0560">Oxidoreductase</keyword>